<protein>
    <submittedName>
        <fullName evidence="1">Uncharacterized protein</fullName>
    </submittedName>
</protein>
<gene>
    <name evidence="1" type="ORF">METZ01_LOCUS70289</name>
</gene>
<accession>A0A381TN05</accession>
<organism evidence="1">
    <name type="scientific">marine metagenome</name>
    <dbReference type="NCBI Taxonomy" id="408172"/>
    <lineage>
        <taxon>unclassified sequences</taxon>
        <taxon>metagenomes</taxon>
        <taxon>ecological metagenomes</taxon>
    </lineage>
</organism>
<reference evidence="1" key="1">
    <citation type="submission" date="2018-05" db="EMBL/GenBank/DDBJ databases">
        <authorList>
            <person name="Lanie J.A."/>
            <person name="Ng W.-L."/>
            <person name="Kazmierczak K.M."/>
            <person name="Andrzejewski T.M."/>
            <person name="Davidsen T.M."/>
            <person name="Wayne K.J."/>
            <person name="Tettelin H."/>
            <person name="Glass J.I."/>
            <person name="Rusch D."/>
            <person name="Podicherti R."/>
            <person name="Tsui H.-C.T."/>
            <person name="Winkler M.E."/>
        </authorList>
    </citation>
    <scope>NUCLEOTIDE SEQUENCE</scope>
</reference>
<proteinExistence type="predicted"/>
<dbReference type="EMBL" id="UINC01004868">
    <property type="protein sequence ID" value="SVA17435.1"/>
    <property type="molecule type" value="Genomic_DNA"/>
</dbReference>
<evidence type="ECO:0000313" key="1">
    <source>
        <dbReference type="EMBL" id="SVA17435.1"/>
    </source>
</evidence>
<name>A0A381TN05_9ZZZZ</name>
<dbReference type="AlphaFoldDB" id="A0A381TN05"/>
<sequence length="132" mass="13714">MARFLNSRVTIVGLLVGVLLLMAGISVAMAGGSASEGRAPSLRVEPPKVVAEGCHGTVEFDAMAAGFDDGDIILITLRTTKGQIFVGSGRPNATGGFMDHIKMDVAECGVLTLQAKRGDSYTTAPLAIVEHK</sequence>